<keyword evidence="1" id="KW-0472">Membrane</keyword>
<gene>
    <name evidence="2" type="ORF">SAMN05216537_11262</name>
</gene>
<evidence type="ECO:0000313" key="2">
    <source>
        <dbReference type="EMBL" id="SEF90053.1"/>
    </source>
</evidence>
<dbReference type="EMBL" id="FNUL01000012">
    <property type="protein sequence ID" value="SEF90053.1"/>
    <property type="molecule type" value="Genomic_DNA"/>
</dbReference>
<protein>
    <recommendedName>
        <fullName evidence="4">Flagellin N-terminal-like domain-containing protein</fullName>
    </recommendedName>
</protein>
<evidence type="ECO:0000256" key="1">
    <source>
        <dbReference type="SAM" id="Phobius"/>
    </source>
</evidence>
<evidence type="ECO:0008006" key="4">
    <source>
        <dbReference type="Google" id="ProtNLM"/>
    </source>
</evidence>
<accession>A0A1H5VSD4</accession>
<keyword evidence="3" id="KW-1185">Reference proteome</keyword>
<sequence length="71" mass="7806">MKKVLGKLKSSTKKGFDGLIVTVGLILLVMILIFSFNYFIMPTLKGSIQSTATEIEQLNDWENGASDVTNP</sequence>
<dbReference type="Proteomes" id="UP000236726">
    <property type="component" value="Unassembled WGS sequence"/>
</dbReference>
<reference evidence="2 3" key="1">
    <citation type="submission" date="2016-10" db="EMBL/GenBank/DDBJ databases">
        <authorList>
            <person name="de Groot N.N."/>
        </authorList>
    </citation>
    <scope>NUCLEOTIDE SEQUENCE [LARGE SCALE GENOMIC DNA]</scope>
    <source>
        <strain evidence="2 3">D15d</strain>
    </source>
</reference>
<dbReference type="AlphaFoldDB" id="A0A1H5VSD4"/>
<evidence type="ECO:0000313" key="3">
    <source>
        <dbReference type="Proteomes" id="UP000236726"/>
    </source>
</evidence>
<feature type="transmembrane region" description="Helical" evidence="1">
    <location>
        <begin position="20"/>
        <end position="40"/>
    </location>
</feature>
<keyword evidence="1" id="KW-1133">Transmembrane helix</keyword>
<name>A0A1H5VSD4_9FIRM</name>
<dbReference type="RefSeq" id="WP_027431976.1">
    <property type="nucleotide sequence ID" value="NZ_FNUL01000012.1"/>
</dbReference>
<organism evidence="2 3">
    <name type="scientific">Lachnospira multipara</name>
    <dbReference type="NCBI Taxonomy" id="28051"/>
    <lineage>
        <taxon>Bacteria</taxon>
        <taxon>Bacillati</taxon>
        <taxon>Bacillota</taxon>
        <taxon>Clostridia</taxon>
        <taxon>Lachnospirales</taxon>
        <taxon>Lachnospiraceae</taxon>
        <taxon>Lachnospira</taxon>
    </lineage>
</organism>
<keyword evidence="1" id="KW-0812">Transmembrane</keyword>
<proteinExistence type="predicted"/>